<evidence type="ECO:0000313" key="2">
    <source>
        <dbReference type="EMBL" id="KIK03050.1"/>
    </source>
</evidence>
<proteinExistence type="predicted"/>
<reference evidence="2 3" key="1">
    <citation type="submission" date="2014-04" db="EMBL/GenBank/DDBJ databases">
        <authorList>
            <consortium name="DOE Joint Genome Institute"/>
            <person name="Kuo A."/>
            <person name="Kohler A."/>
            <person name="Nagy L.G."/>
            <person name="Floudas D."/>
            <person name="Copeland A."/>
            <person name="Barry K.W."/>
            <person name="Cichocki N."/>
            <person name="Veneault-Fourrey C."/>
            <person name="LaButti K."/>
            <person name="Lindquist E.A."/>
            <person name="Lipzen A."/>
            <person name="Lundell T."/>
            <person name="Morin E."/>
            <person name="Murat C."/>
            <person name="Sun H."/>
            <person name="Tunlid A."/>
            <person name="Henrissat B."/>
            <person name="Grigoriev I.V."/>
            <person name="Hibbett D.S."/>
            <person name="Martin F."/>
            <person name="Nordberg H.P."/>
            <person name="Cantor M.N."/>
            <person name="Hua S.X."/>
        </authorList>
    </citation>
    <scope>NUCLEOTIDE SEQUENCE [LARGE SCALE GENOMIC DNA]</scope>
    <source>
        <strain evidence="2 3">LaAM-08-1</strain>
    </source>
</reference>
<name>A0A0C9WUU8_9AGAR</name>
<keyword evidence="3" id="KW-1185">Reference proteome</keyword>
<dbReference type="Proteomes" id="UP000054477">
    <property type="component" value="Unassembled WGS sequence"/>
</dbReference>
<dbReference type="AlphaFoldDB" id="A0A0C9WUU8"/>
<protein>
    <recommendedName>
        <fullName evidence="4">Secreted protein</fullName>
    </recommendedName>
</protein>
<feature type="chain" id="PRO_5002206087" description="Secreted protein" evidence="1">
    <location>
        <begin position="21"/>
        <end position="146"/>
    </location>
</feature>
<dbReference type="HOGENOM" id="CLU_1777766_0_0_1"/>
<reference evidence="3" key="2">
    <citation type="submission" date="2015-01" db="EMBL/GenBank/DDBJ databases">
        <title>Evolutionary Origins and Diversification of the Mycorrhizal Mutualists.</title>
        <authorList>
            <consortium name="DOE Joint Genome Institute"/>
            <consortium name="Mycorrhizal Genomics Consortium"/>
            <person name="Kohler A."/>
            <person name="Kuo A."/>
            <person name="Nagy L.G."/>
            <person name="Floudas D."/>
            <person name="Copeland A."/>
            <person name="Barry K.W."/>
            <person name="Cichocki N."/>
            <person name="Veneault-Fourrey C."/>
            <person name="LaButti K."/>
            <person name="Lindquist E.A."/>
            <person name="Lipzen A."/>
            <person name="Lundell T."/>
            <person name="Morin E."/>
            <person name="Murat C."/>
            <person name="Riley R."/>
            <person name="Ohm R."/>
            <person name="Sun H."/>
            <person name="Tunlid A."/>
            <person name="Henrissat B."/>
            <person name="Grigoriev I.V."/>
            <person name="Hibbett D.S."/>
            <person name="Martin F."/>
        </authorList>
    </citation>
    <scope>NUCLEOTIDE SEQUENCE [LARGE SCALE GENOMIC DNA]</scope>
    <source>
        <strain evidence="3">LaAM-08-1</strain>
    </source>
</reference>
<organism evidence="2 3">
    <name type="scientific">Laccaria amethystina LaAM-08-1</name>
    <dbReference type="NCBI Taxonomy" id="1095629"/>
    <lineage>
        <taxon>Eukaryota</taxon>
        <taxon>Fungi</taxon>
        <taxon>Dikarya</taxon>
        <taxon>Basidiomycota</taxon>
        <taxon>Agaricomycotina</taxon>
        <taxon>Agaricomycetes</taxon>
        <taxon>Agaricomycetidae</taxon>
        <taxon>Agaricales</taxon>
        <taxon>Agaricineae</taxon>
        <taxon>Hydnangiaceae</taxon>
        <taxon>Laccaria</taxon>
    </lineage>
</organism>
<evidence type="ECO:0000256" key="1">
    <source>
        <dbReference type="SAM" id="SignalP"/>
    </source>
</evidence>
<evidence type="ECO:0008006" key="4">
    <source>
        <dbReference type="Google" id="ProtNLM"/>
    </source>
</evidence>
<evidence type="ECO:0000313" key="3">
    <source>
        <dbReference type="Proteomes" id="UP000054477"/>
    </source>
</evidence>
<dbReference type="EMBL" id="KN838584">
    <property type="protein sequence ID" value="KIK03050.1"/>
    <property type="molecule type" value="Genomic_DNA"/>
</dbReference>
<accession>A0A0C9WUU8</accession>
<sequence length="146" mass="17002">MQTKVFSVGLSILYMAVVSPAPLLLDLHINTQREPRPINVEVTREPDGSQQNLYSPNPCTITSAWYYFQDFPYNKKRSSETRQQPFHRKRSLAHNTVRRIKTSPQTFPACSAFHDIKFFLPRLNLQYRLSLHAMQLQSDRAVYTSD</sequence>
<gene>
    <name evidence="2" type="ORF">K443DRAFT_5636</name>
</gene>
<keyword evidence="1" id="KW-0732">Signal</keyword>
<feature type="signal peptide" evidence="1">
    <location>
        <begin position="1"/>
        <end position="20"/>
    </location>
</feature>